<name>A0ACC0VPD7_9STRA</name>
<organism evidence="1 2">
    <name type="scientific">Peronosclerospora sorghi</name>
    <dbReference type="NCBI Taxonomy" id="230839"/>
    <lineage>
        <taxon>Eukaryota</taxon>
        <taxon>Sar</taxon>
        <taxon>Stramenopiles</taxon>
        <taxon>Oomycota</taxon>
        <taxon>Peronosporomycetes</taxon>
        <taxon>Peronosporales</taxon>
        <taxon>Peronosporaceae</taxon>
        <taxon>Peronosclerospora</taxon>
    </lineage>
</organism>
<accession>A0ACC0VPD7</accession>
<gene>
    <name evidence="1" type="ORF">PsorP6_016380</name>
</gene>
<dbReference type="Proteomes" id="UP001163321">
    <property type="component" value="Chromosome 8"/>
</dbReference>
<keyword evidence="2" id="KW-1185">Reference proteome</keyword>
<evidence type="ECO:0000313" key="2">
    <source>
        <dbReference type="Proteomes" id="UP001163321"/>
    </source>
</evidence>
<dbReference type="EMBL" id="CM047587">
    <property type="protein sequence ID" value="KAI9907753.1"/>
    <property type="molecule type" value="Genomic_DNA"/>
</dbReference>
<sequence>MKDMRLDDLVATRAGAGYLRGYRHEDKFCILLLPWGHGFIHIKDLEKVQQALEKYLKKRTYNEYVAPEHQQLFEQVEGLLVNLPSPSLKNTTELCKDLDFLRRVQSLANKVEELHRSNSPHEPEHKISRKDTGEDLDMSNGIDHDMPIEMQETTETLRQEEQETELEKETEAT</sequence>
<reference evidence="1 2" key="1">
    <citation type="journal article" date="2022" name="bioRxiv">
        <title>The genome of the oomycete Peronosclerospora sorghi, a cosmopolitan pathogen of maize and sorghum, is inflated with dispersed pseudogenes.</title>
        <authorList>
            <person name="Fletcher K."/>
            <person name="Martin F."/>
            <person name="Isakeit T."/>
            <person name="Cavanaugh K."/>
            <person name="Magill C."/>
            <person name="Michelmore R."/>
        </authorList>
    </citation>
    <scope>NUCLEOTIDE SEQUENCE [LARGE SCALE GENOMIC DNA]</scope>
    <source>
        <strain evidence="1">P6</strain>
    </source>
</reference>
<proteinExistence type="predicted"/>
<protein>
    <submittedName>
        <fullName evidence="1">Uncharacterized protein</fullName>
    </submittedName>
</protein>
<evidence type="ECO:0000313" key="1">
    <source>
        <dbReference type="EMBL" id="KAI9907753.1"/>
    </source>
</evidence>
<comment type="caution">
    <text evidence="1">The sequence shown here is derived from an EMBL/GenBank/DDBJ whole genome shotgun (WGS) entry which is preliminary data.</text>
</comment>